<keyword evidence="10 11" id="KW-0472">Membrane</keyword>
<comment type="subcellular location">
    <subcellularLocation>
        <location evidence="11">Cell membrane</location>
        <topology evidence="11">Single-pass membrane protein</topology>
    </subcellularLocation>
</comment>
<dbReference type="NCBIfam" id="TIGR00681">
    <property type="entry name" value="kdpC"/>
    <property type="match status" value="1"/>
</dbReference>
<keyword evidence="5 11" id="KW-0547">Nucleotide-binding</keyword>
<evidence type="ECO:0000256" key="2">
    <source>
        <dbReference type="ARBA" id="ARBA00022475"/>
    </source>
</evidence>
<evidence type="ECO:0000256" key="12">
    <source>
        <dbReference type="SAM" id="MobiDB-lite"/>
    </source>
</evidence>
<evidence type="ECO:0000256" key="7">
    <source>
        <dbReference type="ARBA" id="ARBA00022958"/>
    </source>
</evidence>
<keyword evidence="7 11" id="KW-0630">Potassium</keyword>
<evidence type="ECO:0000256" key="9">
    <source>
        <dbReference type="ARBA" id="ARBA00023065"/>
    </source>
</evidence>
<keyword evidence="2 11" id="KW-1003">Cell membrane</keyword>
<dbReference type="PANTHER" id="PTHR30042">
    <property type="entry name" value="POTASSIUM-TRANSPORTING ATPASE C CHAIN"/>
    <property type="match status" value="1"/>
</dbReference>
<dbReference type="Pfam" id="PF02669">
    <property type="entry name" value="KdpC"/>
    <property type="match status" value="1"/>
</dbReference>
<name>A0A2A4FN06_9BURK</name>
<proteinExistence type="inferred from homology"/>
<dbReference type="EMBL" id="MTZU01000007">
    <property type="protein sequence ID" value="PCE34038.1"/>
    <property type="molecule type" value="Genomic_DNA"/>
</dbReference>
<evidence type="ECO:0000256" key="1">
    <source>
        <dbReference type="ARBA" id="ARBA00022448"/>
    </source>
</evidence>
<evidence type="ECO:0000256" key="4">
    <source>
        <dbReference type="ARBA" id="ARBA00022692"/>
    </source>
</evidence>
<gene>
    <name evidence="11" type="primary">kdpC</name>
    <name evidence="13" type="ORF">BZL54_02495</name>
</gene>
<feature type="transmembrane region" description="Helical" evidence="11">
    <location>
        <begin position="12"/>
        <end position="38"/>
    </location>
</feature>
<comment type="function">
    <text evidence="11">Part of the high-affinity ATP-driven potassium transport (or Kdp) system, which catalyzes the hydrolysis of ATP coupled with the electrogenic transport of potassium into the cytoplasm. This subunit acts as a catalytic chaperone that increases the ATP-binding affinity of the ATP-hydrolyzing subunit KdpB by the formation of a transient KdpB/KdpC/ATP ternary complex.</text>
</comment>
<evidence type="ECO:0000313" key="13">
    <source>
        <dbReference type="EMBL" id="PCE34038.1"/>
    </source>
</evidence>
<keyword evidence="1 11" id="KW-0813">Transport</keyword>
<keyword evidence="8 11" id="KW-1133">Transmembrane helix</keyword>
<dbReference type="Proteomes" id="UP000217994">
    <property type="component" value="Unassembled WGS sequence"/>
</dbReference>
<evidence type="ECO:0000256" key="11">
    <source>
        <dbReference type="HAMAP-Rule" id="MF_00276"/>
    </source>
</evidence>
<evidence type="ECO:0000256" key="6">
    <source>
        <dbReference type="ARBA" id="ARBA00022840"/>
    </source>
</evidence>
<evidence type="ECO:0000256" key="5">
    <source>
        <dbReference type="ARBA" id="ARBA00022741"/>
    </source>
</evidence>
<dbReference type="NCBIfam" id="NF001454">
    <property type="entry name" value="PRK00315.1"/>
    <property type="match status" value="1"/>
</dbReference>
<comment type="subunit">
    <text evidence="11">The system is composed of three essential subunits: KdpA, KdpB and KdpC.</text>
</comment>
<sequence length="212" mass="21661">MAAAGGLVRPVIASSVLFMLVTGLAYPLVTTGVANVLFPSQARGSLVVRDGATVGSAVIGQPFTRPEYFHPRPSATVGTDPADPAKTVDQPYNAAGSGASNQGAASKKLLADIAARVRAYRQENGLAHDAPVPVDAVTASASGLDPEISIANARLQAARVAQARGVAPDQVTALVDRVAAPRQLAVLGEPRVRVLELNMALDRALGKAAGAR</sequence>
<keyword evidence="9 11" id="KW-0406">Ion transport</keyword>
<dbReference type="GO" id="GO:0005886">
    <property type="term" value="C:plasma membrane"/>
    <property type="evidence" value="ECO:0007669"/>
    <property type="project" value="UniProtKB-SubCell"/>
</dbReference>
<dbReference type="HAMAP" id="MF_00276">
    <property type="entry name" value="KdpC"/>
    <property type="match status" value="1"/>
</dbReference>
<dbReference type="AlphaFoldDB" id="A0A2A4FN06"/>
<keyword evidence="6 11" id="KW-0067">ATP-binding</keyword>
<keyword evidence="3 11" id="KW-0633">Potassium transport</keyword>
<comment type="similarity">
    <text evidence="11">Belongs to the KdpC family.</text>
</comment>
<organism evidence="13 14">
    <name type="scientific">Burkholderia ubonensis subsp. mesacidophila</name>
    <dbReference type="NCBI Taxonomy" id="265293"/>
    <lineage>
        <taxon>Bacteria</taxon>
        <taxon>Pseudomonadati</taxon>
        <taxon>Pseudomonadota</taxon>
        <taxon>Betaproteobacteria</taxon>
        <taxon>Burkholderiales</taxon>
        <taxon>Burkholderiaceae</taxon>
        <taxon>Burkholderia</taxon>
        <taxon>Burkholderia cepacia complex</taxon>
    </lineage>
</organism>
<comment type="caution">
    <text evidence="13">The sequence shown here is derived from an EMBL/GenBank/DDBJ whole genome shotgun (WGS) entry which is preliminary data.</text>
</comment>
<reference evidence="13 14" key="1">
    <citation type="submission" date="2017-01" db="EMBL/GenBank/DDBJ databases">
        <title>Whole-Genome Shotgun Sequencing of Two beta-Proteobacterial Species in Search of the Bulgecin Biosynthetic Cluster.</title>
        <authorList>
            <person name="Horsman M.E."/>
            <person name="Marous D.R."/>
            <person name="Li R."/>
            <person name="Oliver R.A."/>
            <person name="Byun B."/>
            <person name="Emrich S.J."/>
            <person name="Boggess B."/>
            <person name="Townsend C.A."/>
            <person name="Mobashery S."/>
        </authorList>
    </citation>
    <scope>NUCLEOTIDE SEQUENCE [LARGE SCALE GENOMIC DNA]</scope>
    <source>
        <strain evidence="13 14">ATCC 31433</strain>
    </source>
</reference>
<evidence type="ECO:0000256" key="8">
    <source>
        <dbReference type="ARBA" id="ARBA00022989"/>
    </source>
</evidence>
<accession>A0A2A4FN06</accession>
<dbReference type="PANTHER" id="PTHR30042:SF2">
    <property type="entry name" value="POTASSIUM-TRANSPORTING ATPASE KDPC SUBUNIT"/>
    <property type="match status" value="1"/>
</dbReference>
<protein>
    <recommendedName>
        <fullName evidence="11">Potassium-transporting ATPase KdpC subunit</fullName>
    </recommendedName>
    <alternativeName>
        <fullName evidence="11">ATP phosphohydrolase [potassium-transporting] C chain</fullName>
    </alternativeName>
    <alternativeName>
        <fullName evidence="11">Potassium-binding and translocating subunit C</fullName>
    </alternativeName>
    <alternativeName>
        <fullName evidence="11">Potassium-translocating ATPase C chain</fullName>
    </alternativeName>
</protein>
<dbReference type="GO" id="GO:0008556">
    <property type="term" value="F:P-type potassium transmembrane transporter activity"/>
    <property type="evidence" value="ECO:0007669"/>
    <property type="project" value="InterPro"/>
</dbReference>
<keyword evidence="4 11" id="KW-0812">Transmembrane</keyword>
<dbReference type="GO" id="GO:0005524">
    <property type="term" value="F:ATP binding"/>
    <property type="evidence" value="ECO:0007669"/>
    <property type="project" value="UniProtKB-UniRule"/>
</dbReference>
<evidence type="ECO:0000256" key="10">
    <source>
        <dbReference type="ARBA" id="ARBA00023136"/>
    </source>
</evidence>
<evidence type="ECO:0000256" key="3">
    <source>
        <dbReference type="ARBA" id="ARBA00022538"/>
    </source>
</evidence>
<feature type="region of interest" description="Disordered" evidence="12">
    <location>
        <begin position="69"/>
        <end position="101"/>
    </location>
</feature>
<evidence type="ECO:0000313" key="14">
    <source>
        <dbReference type="Proteomes" id="UP000217994"/>
    </source>
</evidence>
<dbReference type="PIRSF" id="PIRSF001296">
    <property type="entry name" value="K_ATPase_KdpC"/>
    <property type="match status" value="1"/>
</dbReference>
<dbReference type="InterPro" id="IPR003820">
    <property type="entry name" value="KdpC"/>
</dbReference>